<evidence type="ECO:0000256" key="1">
    <source>
        <dbReference type="ARBA" id="ARBA00007198"/>
    </source>
</evidence>
<comment type="similarity">
    <text evidence="1 3 4">Belongs to the ArsC family.</text>
</comment>
<reference evidence="5 6" key="1">
    <citation type="submission" date="2020-12" db="EMBL/GenBank/DDBJ databases">
        <authorList>
            <person name="Shan Y."/>
        </authorList>
    </citation>
    <scope>NUCLEOTIDE SEQUENCE [LARGE SCALE GENOMIC DNA]</scope>
    <source>
        <strain evidence="6">csc3.9</strain>
    </source>
</reference>
<dbReference type="SUPFAM" id="SSF52833">
    <property type="entry name" value="Thioredoxin-like"/>
    <property type="match status" value="1"/>
</dbReference>
<dbReference type="InterPro" id="IPR006660">
    <property type="entry name" value="Arsenate_reductase-like"/>
</dbReference>
<keyword evidence="6" id="KW-1185">Reference proteome</keyword>
<dbReference type="KEGG" id="snan:I6N98_07905"/>
<dbReference type="EC" id="1.20.4.1" evidence="4"/>
<dbReference type="InterPro" id="IPR036249">
    <property type="entry name" value="Thioredoxin-like_sf"/>
</dbReference>
<evidence type="ECO:0000256" key="2">
    <source>
        <dbReference type="ARBA" id="ARBA00023002"/>
    </source>
</evidence>
<dbReference type="NCBIfam" id="TIGR00014">
    <property type="entry name" value="arsC"/>
    <property type="match status" value="1"/>
</dbReference>
<dbReference type="RefSeq" id="WP_198571239.1">
    <property type="nucleotide sequence ID" value="NZ_CP066167.1"/>
</dbReference>
<protein>
    <recommendedName>
        <fullName evidence="4">Arsenate reductase</fullName>
        <ecNumber evidence="4">1.20.4.1</ecNumber>
    </recommendedName>
</protein>
<dbReference type="Gene3D" id="3.40.30.10">
    <property type="entry name" value="Glutaredoxin"/>
    <property type="match status" value="1"/>
</dbReference>
<dbReference type="PANTHER" id="PTHR30041:SF4">
    <property type="entry name" value="ARSENATE REDUCTASE"/>
    <property type="match status" value="1"/>
</dbReference>
<dbReference type="Proteomes" id="UP000596063">
    <property type="component" value="Chromosome"/>
</dbReference>
<evidence type="ECO:0000256" key="3">
    <source>
        <dbReference type="PROSITE-ProRule" id="PRU01282"/>
    </source>
</evidence>
<gene>
    <name evidence="5" type="primary">arsC</name>
    <name evidence="5" type="ORF">I6N98_07905</name>
</gene>
<evidence type="ECO:0000313" key="5">
    <source>
        <dbReference type="EMBL" id="QQD19755.1"/>
    </source>
</evidence>
<dbReference type="Pfam" id="PF03960">
    <property type="entry name" value="ArsC"/>
    <property type="match status" value="1"/>
</dbReference>
<dbReference type="InterPro" id="IPR006659">
    <property type="entry name" value="Arsenate_reductase"/>
</dbReference>
<evidence type="ECO:0000256" key="4">
    <source>
        <dbReference type="RuleBase" id="RU362029"/>
    </source>
</evidence>
<dbReference type="AlphaFoldDB" id="A0A7T4R3R9"/>
<dbReference type="GO" id="GO:0008794">
    <property type="term" value="F:arsenate reductase (glutaredoxin) activity"/>
    <property type="evidence" value="ECO:0007669"/>
    <property type="project" value="UniProtKB-UniRule"/>
</dbReference>
<dbReference type="EMBL" id="CP066167">
    <property type="protein sequence ID" value="QQD19755.1"/>
    <property type="molecule type" value="Genomic_DNA"/>
</dbReference>
<evidence type="ECO:0000313" key="6">
    <source>
        <dbReference type="Proteomes" id="UP000596063"/>
    </source>
</evidence>
<comment type="catalytic activity">
    <reaction evidence="4">
        <text>[glutaredoxin]-dithiol + arsenate + glutathione + H(+) = glutathionyl-S-S-[glutaredoxin] + arsenite + H2O</text>
        <dbReference type="Rhea" id="RHEA:22016"/>
        <dbReference type="Rhea" id="RHEA-COMP:10729"/>
        <dbReference type="Rhea" id="RHEA-COMP:17668"/>
        <dbReference type="ChEBI" id="CHEBI:15377"/>
        <dbReference type="ChEBI" id="CHEBI:15378"/>
        <dbReference type="ChEBI" id="CHEBI:29242"/>
        <dbReference type="ChEBI" id="CHEBI:29950"/>
        <dbReference type="ChEBI" id="CHEBI:48597"/>
        <dbReference type="ChEBI" id="CHEBI:57925"/>
        <dbReference type="ChEBI" id="CHEBI:146199"/>
        <dbReference type="EC" id="1.20.4.1"/>
    </reaction>
</comment>
<dbReference type="CDD" id="cd03034">
    <property type="entry name" value="ArsC_ArsC"/>
    <property type="match status" value="1"/>
</dbReference>
<name>A0A7T4R3R9_9GAMM</name>
<accession>A0A7T4R3R9</accession>
<dbReference type="PANTHER" id="PTHR30041">
    <property type="entry name" value="ARSENATE REDUCTASE"/>
    <property type="match status" value="1"/>
</dbReference>
<sequence length="118" mass="13068">MSDYTIYHNPRCSKSRQTLQLLEENGIEAEVIRYLETPPDAATLAELLEKLGLEPRQLLRKGEAEYKELGLADSSLSDDDLIKAMVAAPKLIERPIVVKGARAVLGRPPENVLELIAS</sequence>
<keyword evidence="2 4" id="KW-0560">Oxidoreductase</keyword>
<proteinExistence type="inferred from homology"/>
<organism evidence="5 6">
    <name type="scientific">Spongiibacter nanhainus</name>
    <dbReference type="NCBI Taxonomy" id="2794344"/>
    <lineage>
        <taxon>Bacteria</taxon>
        <taxon>Pseudomonadati</taxon>
        <taxon>Pseudomonadota</taxon>
        <taxon>Gammaproteobacteria</taxon>
        <taxon>Cellvibrionales</taxon>
        <taxon>Spongiibacteraceae</taxon>
        <taxon>Spongiibacter</taxon>
    </lineage>
</organism>
<dbReference type="PROSITE" id="PS51353">
    <property type="entry name" value="ARSC"/>
    <property type="match status" value="1"/>
</dbReference>